<dbReference type="RefSeq" id="WP_115151059.1">
    <property type="nucleotide sequence ID" value="NZ_UGPP01000001.1"/>
</dbReference>
<dbReference type="Proteomes" id="UP000255234">
    <property type="component" value="Unassembled WGS sequence"/>
</dbReference>
<proteinExistence type="predicted"/>
<sequence length="97" mass="11532">MYNPFFKANFYQTRTIAQNIKEDPKYILEINKCIERFISKDWGDLTTDDIKYNNEAIVYNDRILASYKTSKGKIYIIADATDKNYYEIVTVLFADEY</sequence>
<dbReference type="AlphaFoldDB" id="A0A378NRG6"/>
<organism evidence="1 2">
    <name type="scientific">Megamonas hypermegale</name>
    <dbReference type="NCBI Taxonomy" id="158847"/>
    <lineage>
        <taxon>Bacteria</taxon>
        <taxon>Bacillati</taxon>
        <taxon>Bacillota</taxon>
        <taxon>Negativicutes</taxon>
        <taxon>Selenomonadales</taxon>
        <taxon>Selenomonadaceae</taxon>
        <taxon>Megamonas</taxon>
    </lineage>
</organism>
<dbReference type="EMBL" id="UGPP01000001">
    <property type="protein sequence ID" value="STY70427.1"/>
    <property type="molecule type" value="Genomic_DNA"/>
</dbReference>
<evidence type="ECO:0000313" key="1">
    <source>
        <dbReference type="EMBL" id="STY70427.1"/>
    </source>
</evidence>
<gene>
    <name evidence="1" type="ORF">NCTC10571_00564</name>
</gene>
<protein>
    <submittedName>
        <fullName evidence="1">Uncharacterized protein</fullName>
    </submittedName>
</protein>
<reference evidence="1 2" key="1">
    <citation type="submission" date="2018-06" db="EMBL/GenBank/DDBJ databases">
        <authorList>
            <consortium name="Pathogen Informatics"/>
            <person name="Doyle S."/>
        </authorList>
    </citation>
    <scope>NUCLEOTIDE SEQUENCE [LARGE SCALE GENOMIC DNA]</scope>
    <source>
        <strain evidence="1 2">NCTC10571</strain>
    </source>
</reference>
<accession>A0A378NRG6</accession>
<name>A0A378NRG6_9FIRM</name>
<evidence type="ECO:0000313" key="2">
    <source>
        <dbReference type="Proteomes" id="UP000255234"/>
    </source>
</evidence>